<name>A0A8C9IV14_9PRIM</name>
<keyword evidence="4" id="KW-0165">Cleavage on pair of basic residues</keyword>
<accession>A0A8C9IV14</accession>
<evidence type="ECO:0000313" key="9">
    <source>
        <dbReference type="Proteomes" id="UP000694416"/>
    </source>
</evidence>
<proteinExistence type="inferred from homology"/>
<comment type="similarity">
    <text evidence="2">Belongs to the neuropeptide B/W family.</text>
</comment>
<comment type="subcellular location">
    <subcellularLocation>
        <location evidence="1">Secreted</location>
    </subcellularLocation>
</comment>
<evidence type="ECO:0000256" key="3">
    <source>
        <dbReference type="ARBA" id="ARBA00022525"/>
    </source>
</evidence>
<dbReference type="PRINTS" id="PR01890">
    <property type="entry name" value="PPNRPEPTIDEW"/>
</dbReference>
<evidence type="ECO:0000256" key="6">
    <source>
        <dbReference type="ARBA" id="ARBA00023320"/>
    </source>
</evidence>
<keyword evidence="3" id="KW-0964">Secreted</keyword>
<evidence type="ECO:0008006" key="10">
    <source>
        <dbReference type="Google" id="ProtNLM"/>
    </source>
</evidence>
<dbReference type="GO" id="GO:0001664">
    <property type="term" value="F:G protein-coupled receptor binding"/>
    <property type="evidence" value="ECO:0007669"/>
    <property type="project" value="InterPro"/>
</dbReference>
<dbReference type="GO" id="GO:0007218">
    <property type="term" value="P:neuropeptide signaling pathway"/>
    <property type="evidence" value="ECO:0007669"/>
    <property type="project" value="UniProtKB-KW"/>
</dbReference>
<evidence type="ECO:0000256" key="5">
    <source>
        <dbReference type="ARBA" id="ARBA00022729"/>
    </source>
</evidence>
<evidence type="ECO:0000256" key="1">
    <source>
        <dbReference type="ARBA" id="ARBA00004613"/>
    </source>
</evidence>
<protein>
    <recommendedName>
        <fullName evidence="10">Neuropeptide W</fullName>
    </recommendedName>
</protein>
<evidence type="ECO:0000313" key="8">
    <source>
        <dbReference type="Ensembl" id="ENSPTEP00000036170.1"/>
    </source>
</evidence>
<reference evidence="8" key="1">
    <citation type="submission" date="2025-08" db="UniProtKB">
        <authorList>
            <consortium name="Ensembl"/>
        </authorList>
    </citation>
    <scope>IDENTIFICATION</scope>
</reference>
<feature type="region of interest" description="Disordered" evidence="7">
    <location>
        <begin position="110"/>
        <end position="187"/>
    </location>
</feature>
<dbReference type="GO" id="GO:0007631">
    <property type="term" value="P:feeding behavior"/>
    <property type="evidence" value="ECO:0007669"/>
    <property type="project" value="TreeGrafter"/>
</dbReference>
<dbReference type="PANTHER" id="PTHR28553:SF2">
    <property type="entry name" value="NEUROPEPTIDE W"/>
    <property type="match status" value="1"/>
</dbReference>
<sequence>MVLKAPDSPPAVATVALPVPGPSLCCCHTRRRLAKGASLSPTPSLVFPVPLLALPLLGEEAEQGENGTCSPRGAWSTVPASGPLSEVLRYPRPRQLPGFPFLPLSLLPSGEPSSTAGAEQGGATNRYSCARKGTQGSPLASCALVPGRPDSTARPNPAEPVRGPPRRAAVDASTLARSPGKRGSPASRPRLALPLLLFLLPLPAGAWYKQVASPRYHTVGRAAGLLMGLRRSPYMWHRALRAAAGPLAGDTVSPGPAAREAPLLLPSWVQELWETRRRSSEAGIPVRAPRSPRAPEPALEPVSLDFSGAGQVQEDCAKPASTAHMGNCLGWLCLTPGNQVCAGGLAGLGRRADWGCAWTQLSSYIGDRARAGW</sequence>
<evidence type="ECO:0000256" key="4">
    <source>
        <dbReference type="ARBA" id="ARBA00022685"/>
    </source>
</evidence>
<dbReference type="Proteomes" id="UP000694416">
    <property type="component" value="Unplaced"/>
</dbReference>
<reference evidence="8" key="2">
    <citation type="submission" date="2025-09" db="UniProtKB">
        <authorList>
            <consortium name="Ensembl"/>
        </authorList>
    </citation>
    <scope>IDENTIFICATION</scope>
</reference>
<keyword evidence="9" id="KW-1185">Reference proteome</keyword>
<dbReference type="PRINTS" id="PR01888">
    <property type="entry name" value="NROPEPTIDEBW"/>
</dbReference>
<evidence type="ECO:0000256" key="7">
    <source>
        <dbReference type="SAM" id="MobiDB-lite"/>
    </source>
</evidence>
<organism evidence="8 9">
    <name type="scientific">Piliocolobus tephrosceles</name>
    <name type="common">Ugandan red Colobus</name>
    <dbReference type="NCBI Taxonomy" id="591936"/>
    <lineage>
        <taxon>Eukaryota</taxon>
        <taxon>Metazoa</taxon>
        <taxon>Chordata</taxon>
        <taxon>Craniata</taxon>
        <taxon>Vertebrata</taxon>
        <taxon>Euteleostomi</taxon>
        <taxon>Mammalia</taxon>
        <taxon>Eutheria</taxon>
        <taxon>Euarchontoglires</taxon>
        <taxon>Primates</taxon>
        <taxon>Haplorrhini</taxon>
        <taxon>Catarrhini</taxon>
        <taxon>Cercopithecidae</taxon>
        <taxon>Colobinae</taxon>
        <taxon>Piliocolobus</taxon>
    </lineage>
</organism>
<keyword evidence="5" id="KW-0732">Signal</keyword>
<keyword evidence="6" id="KW-0527">Neuropeptide</keyword>
<dbReference type="Pfam" id="PF15180">
    <property type="entry name" value="NPBW"/>
    <property type="match status" value="1"/>
</dbReference>
<dbReference type="AlphaFoldDB" id="A0A8C9IV14"/>
<dbReference type="Ensembl" id="ENSPTET00000049116.1">
    <property type="protein sequence ID" value="ENSPTEP00000036170.1"/>
    <property type="gene ID" value="ENSPTEG00000034031.1"/>
</dbReference>
<evidence type="ECO:0000256" key="2">
    <source>
        <dbReference type="ARBA" id="ARBA00005292"/>
    </source>
</evidence>
<dbReference type="PANTHER" id="PTHR28553">
    <property type="entry name" value="NEUROPEPTIDE B"/>
    <property type="match status" value="1"/>
</dbReference>
<dbReference type="InterPro" id="IPR013299">
    <property type="entry name" value="Neuropept_W_pre"/>
</dbReference>
<dbReference type="InterPro" id="IPR013297">
    <property type="entry name" value="Neuropept_BW_pre"/>
</dbReference>
<dbReference type="GO" id="GO:0005576">
    <property type="term" value="C:extracellular region"/>
    <property type="evidence" value="ECO:0007669"/>
    <property type="project" value="UniProtKB-SubCell"/>
</dbReference>